<organism evidence="1 2">
    <name type="scientific">Neomoorella humiferrea</name>
    <dbReference type="NCBI Taxonomy" id="676965"/>
    <lineage>
        <taxon>Bacteria</taxon>
        <taxon>Bacillati</taxon>
        <taxon>Bacillota</taxon>
        <taxon>Clostridia</taxon>
        <taxon>Neomoorellales</taxon>
        <taxon>Neomoorellaceae</taxon>
        <taxon>Neomoorella</taxon>
    </lineage>
</organism>
<proteinExistence type="predicted"/>
<evidence type="ECO:0000313" key="2">
    <source>
        <dbReference type="Proteomes" id="UP000238415"/>
    </source>
</evidence>
<name>A0A2T0ANN6_9FIRM</name>
<dbReference type="PANTHER" id="PTHR34613">
    <property type="entry name" value="SLL0800 PROTEIN"/>
    <property type="match status" value="1"/>
</dbReference>
<accession>A0A2T0ANN6</accession>
<dbReference type="EMBL" id="PVXM01000048">
    <property type="protein sequence ID" value="PRR70453.1"/>
    <property type="molecule type" value="Genomic_DNA"/>
</dbReference>
<protein>
    <submittedName>
        <fullName evidence="1">Uncharacterized protein</fullName>
    </submittedName>
</protein>
<keyword evidence="2" id="KW-1185">Reference proteome</keyword>
<gene>
    <name evidence="1" type="ORF">MOHU_18690</name>
</gene>
<dbReference type="PANTHER" id="PTHR34613:SF1">
    <property type="entry name" value="SLL6017 PROTEIN"/>
    <property type="match status" value="1"/>
</dbReference>
<comment type="caution">
    <text evidence="1">The sequence shown here is derived from an EMBL/GenBank/DDBJ whole genome shotgun (WGS) entry which is preliminary data.</text>
</comment>
<sequence length="88" mass="10108">MKGEKGEEARQVLQQSITVVSEIEDEALRQDLLVVMGILAGGKYAAELVYSMIRREMVMQSPIYQEWVREERAEAETKGRMEGRMEKS</sequence>
<evidence type="ECO:0000313" key="1">
    <source>
        <dbReference type="EMBL" id="PRR70453.1"/>
    </source>
</evidence>
<dbReference type="Proteomes" id="UP000238415">
    <property type="component" value="Unassembled WGS sequence"/>
</dbReference>
<reference evidence="1 2" key="1">
    <citation type="submission" date="2018-03" db="EMBL/GenBank/DDBJ databases">
        <title>Genome sequence of Moorella humiferrea DSM 23265.</title>
        <authorList>
            <person name="Poehlein A."/>
            <person name="Daniel R."/>
        </authorList>
    </citation>
    <scope>NUCLEOTIDE SEQUENCE [LARGE SCALE GENOMIC DNA]</scope>
    <source>
        <strain evidence="1 2">DSM 23265</strain>
    </source>
</reference>
<dbReference type="AlphaFoldDB" id="A0A2T0ANN6"/>